<dbReference type="AlphaFoldDB" id="A0A3N4UGT8"/>
<dbReference type="Proteomes" id="UP000269689">
    <property type="component" value="Unassembled WGS sequence"/>
</dbReference>
<evidence type="ECO:0000313" key="2">
    <source>
        <dbReference type="Proteomes" id="UP000269689"/>
    </source>
</evidence>
<reference evidence="1 2" key="1">
    <citation type="submission" date="2018-11" db="EMBL/GenBank/DDBJ databases">
        <title>Genomic Encyclopedia of Type Strains, Phase IV (KMG-IV): sequencing the most valuable type-strain genomes for metagenomic binning, comparative biology and taxonomic classification.</title>
        <authorList>
            <person name="Goeker M."/>
        </authorList>
    </citation>
    <scope>NUCLEOTIDE SEQUENCE [LARGE SCALE GENOMIC DNA]</scope>
    <source>
        <strain evidence="1 2">DSM 104731</strain>
    </source>
</reference>
<evidence type="ECO:0000313" key="1">
    <source>
        <dbReference type="EMBL" id="RPE66461.1"/>
    </source>
</evidence>
<name>A0A3N4UGT8_9RHOB</name>
<dbReference type="InterPro" id="IPR036388">
    <property type="entry name" value="WH-like_DNA-bd_sf"/>
</dbReference>
<gene>
    <name evidence="1" type="ORF">EDD53_2164</name>
</gene>
<keyword evidence="2" id="KW-1185">Reference proteome</keyword>
<sequence>MTRKNTRTNLGRGPETEHFAKLIRRMMQTEAWRALSPVAQALYPWLKLEWRGPNANNNGKIRLSTRQAAEMIGVSRNTAAKAFHCLQAKGFLVVTEPGCLGSFGDAKGPAYELTEIALPYGSGNVGRQLYQAWKEGNEFPVRKARANNPVGSNGKTKPCHHDGDRNVVNFMTNKINTS</sequence>
<proteinExistence type="predicted"/>
<dbReference type="OrthoDB" id="6058756at2"/>
<accession>A0A3N4UGT8</accession>
<dbReference type="EMBL" id="RKQK01000003">
    <property type="protein sequence ID" value="RPE66461.1"/>
    <property type="molecule type" value="Genomic_DNA"/>
</dbReference>
<protein>
    <submittedName>
        <fullName evidence="1">Uncharacterized protein</fullName>
    </submittedName>
</protein>
<dbReference type="Gene3D" id="1.10.10.10">
    <property type="entry name" value="Winged helix-like DNA-binding domain superfamily/Winged helix DNA-binding domain"/>
    <property type="match status" value="1"/>
</dbReference>
<comment type="caution">
    <text evidence="1">The sequence shown here is derived from an EMBL/GenBank/DDBJ whole genome shotgun (WGS) entry which is preliminary data.</text>
</comment>
<organism evidence="1 2">
    <name type="scientific">Pacificibacter maritimus</name>
    <dbReference type="NCBI Taxonomy" id="762213"/>
    <lineage>
        <taxon>Bacteria</taxon>
        <taxon>Pseudomonadati</taxon>
        <taxon>Pseudomonadota</taxon>
        <taxon>Alphaproteobacteria</taxon>
        <taxon>Rhodobacterales</taxon>
        <taxon>Roseobacteraceae</taxon>
        <taxon>Pacificibacter</taxon>
    </lineage>
</organism>
<dbReference type="RefSeq" id="WP_123793204.1">
    <property type="nucleotide sequence ID" value="NZ_RKQK01000003.1"/>
</dbReference>